<dbReference type="SMART" id="SM00254">
    <property type="entry name" value="ShKT"/>
    <property type="match status" value="1"/>
</dbReference>
<reference evidence="4" key="1">
    <citation type="submission" date="2021-01" db="EMBL/GenBank/DDBJ databases">
        <authorList>
            <person name="Corre E."/>
            <person name="Pelletier E."/>
            <person name="Niang G."/>
            <person name="Scheremetjew M."/>
            <person name="Finn R."/>
            <person name="Kale V."/>
            <person name="Holt S."/>
            <person name="Cochrane G."/>
            <person name="Meng A."/>
            <person name="Brown T."/>
            <person name="Cohen L."/>
        </authorList>
    </citation>
    <scope>NUCLEOTIDE SEQUENCE</scope>
    <source>
        <strain evidence="4">SAG 11-49</strain>
    </source>
</reference>
<proteinExistence type="predicted"/>
<dbReference type="Pfam" id="PF01549">
    <property type="entry name" value="ShK"/>
    <property type="match status" value="1"/>
</dbReference>
<dbReference type="PANTHER" id="PTHR46873:SF1">
    <property type="entry name" value="EXPRESSED PROTEIN"/>
    <property type="match status" value="1"/>
</dbReference>
<keyword evidence="2" id="KW-0732">Signal</keyword>
<sequence length="283" mass="30723">MPDFAHVCLILILAVPLATTPAYAAGRSNVFHGYKEKGDSQEEDTSTNGSEASKSDEASSSKASPLVACRDTNAACADWAEQGECDKNEAFMSGVCPIACKRCTPPELNAADYVGELLILETEMGEIRIRTLWDNAPRTAALIMDLAHQAPEAKRACRLYRSEAVPPAEHPDGPPYGLLQGSLAGVLKPPPSENLAKVVPKEGYVAMITGTTEFYISLMDHSSWGGAHSVWGKVENMEVVFAIVAKAAFHELKHPEFGTVMRMMNTEMKMTPRAVRMDEGHEL</sequence>
<dbReference type="EMBL" id="HBFB01009145">
    <property type="protein sequence ID" value="CAD8672270.1"/>
    <property type="molecule type" value="Transcribed_RNA"/>
</dbReference>
<feature type="chain" id="PRO_5031310158" description="ShKT domain-containing protein" evidence="2">
    <location>
        <begin position="25"/>
        <end position="283"/>
    </location>
</feature>
<dbReference type="InterPro" id="IPR029000">
    <property type="entry name" value="Cyclophilin-like_dom_sf"/>
</dbReference>
<feature type="domain" description="ShKT" evidence="3">
    <location>
        <begin position="69"/>
        <end position="103"/>
    </location>
</feature>
<name>A0A7S0RAT8_9CHLO</name>
<dbReference type="Gene3D" id="2.40.100.10">
    <property type="entry name" value="Cyclophilin-like"/>
    <property type="match status" value="1"/>
</dbReference>
<accession>A0A7S0RAT8</accession>
<dbReference type="InterPro" id="IPR003582">
    <property type="entry name" value="ShKT_dom"/>
</dbReference>
<dbReference type="PANTHER" id="PTHR46873">
    <property type="entry name" value="EXPRESSED PROTEIN"/>
    <property type="match status" value="1"/>
</dbReference>
<evidence type="ECO:0000256" key="2">
    <source>
        <dbReference type="SAM" id="SignalP"/>
    </source>
</evidence>
<protein>
    <recommendedName>
        <fullName evidence="3">ShKT domain-containing protein</fullName>
    </recommendedName>
</protein>
<feature type="region of interest" description="Disordered" evidence="1">
    <location>
        <begin position="34"/>
        <end position="59"/>
    </location>
</feature>
<feature type="signal peptide" evidence="2">
    <location>
        <begin position="1"/>
        <end position="24"/>
    </location>
</feature>
<organism evidence="4">
    <name type="scientific">Chlamydomonas leiostraca</name>
    <dbReference type="NCBI Taxonomy" id="1034604"/>
    <lineage>
        <taxon>Eukaryota</taxon>
        <taxon>Viridiplantae</taxon>
        <taxon>Chlorophyta</taxon>
        <taxon>core chlorophytes</taxon>
        <taxon>Chlorophyceae</taxon>
        <taxon>CS clade</taxon>
        <taxon>Chlamydomonadales</taxon>
        <taxon>Chlamydomonadaceae</taxon>
        <taxon>Chlamydomonas</taxon>
    </lineage>
</organism>
<dbReference type="PROSITE" id="PS51670">
    <property type="entry name" value="SHKT"/>
    <property type="match status" value="1"/>
</dbReference>
<evidence type="ECO:0000256" key="1">
    <source>
        <dbReference type="SAM" id="MobiDB-lite"/>
    </source>
</evidence>
<gene>
    <name evidence="4" type="ORF">CLEI1391_LOCUS5168</name>
</gene>
<evidence type="ECO:0000259" key="3">
    <source>
        <dbReference type="PROSITE" id="PS51670"/>
    </source>
</evidence>
<dbReference type="AlphaFoldDB" id="A0A7S0RAT8"/>
<evidence type="ECO:0000313" key="4">
    <source>
        <dbReference type="EMBL" id="CAD8672270.1"/>
    </source>
</evidence>
<dbReference type="SUPFAM" id="SSF50891">
    <property type="entry name" value="Cyclophilin-like"/>
    <property type="match status" value="1"/>
</dbReference>